<evidence type="ECO:0000256" key="3">
    <source>
        <dbReference type="ARBA" id="ARBA00022553"/>
    </source>
</evidence>
<dbReference type="SMART" id="SM00387">
    <property type="entry name" value="HATPase_c"/>
    <property type="match status" value="1"/>
</dbReference>
<dbReference type="PRINTS" id="PR00344">
    <property type="entry name" value="BCTRLSENSOR"/>
</dbReference>
<evidence type="ECO:0000256" key="10">
    <source>
        <dbReference type="ARBA" id="ARBA00023125"/>
    </source>
</evidence>
<dbReference type="Gene3D" id="2.60.40.10">
    <property type="entry name" value="Immunoglobulins"/>
    <property type="match status" value="1"/>
</dbReference>
<feature type="domain" description="Response regulatory" evidence="17">
    <location>
        <begin position="1091"/>
        <end position="1206"/>
    </location>
</feature>
<dbReference type="SUPFAM" id="SSF55874">
    <property type="entry name" value="ATPase domain of HSP90 chaperone/DNA topoisomerase II/histidine kinase"/>
    <property type="match status" value="1"/>
</dbReference>
<dbReference type="Gene3D" id="3.40.50.2300">
    <property type="match status" value="1"/>
</dbReference>
<dbReference type="PROSITE" id="PS50110">
    <property type="entry name" value="RESPONSE_REGULATORY"/>
    <property type="match status" value="1"/>
</dbReference>
<dbReference type="SMART" id="SM00448">
    <property type="entry name" value="REC"/>
    <property type="match status" value="1"/>
</dbReference>
<dbReference type="GO" id="GO:0003700">
    <property type="term" value="F:DNA-binding transcription factor activity"/>
    <property type="evidence" value="ECO:0007669"/>
    <property type="project" value="InterPro"/>
</dbReference>
<dbReference type="EC" id="2.7.13.3" evidence="2"/>
<evidence type="ECO:0000256" key="13">
    <source>
        <dbReference type="SAM" id="Phobius"/>
    </source>
</evidence>
<feature type="domain" description="HTH araC/xylS-type" evidence="15">
    <location>
        <begin position="1239"/>
        <end position="1337"/>
    </location>
</feature>
<dbReference type="CDD" id="cd00082">
    <property type="entry name" value="HisKA"/>
    <property type="match status" value="1"/>
</dbReference>
<proteinExistence type="predicted"/>
<keyword evidence="6 18" id="KW-0418">Kinase</keyword>
<feature type="modified residue" description="4-aspartylphosphate" evidence="12">
    <location>
        <position position="1139"/>
    </location>
</feature>
<sequence length="1341" mass="153186">MPKHLSSLILLIILTTVFPQSPAAKTNFRFMHITGKDGLPYQQVEELLQDDKGRLWIGTRNGLSRYDGYNIVSYFNQEDNQNSLTHNTIECIFQDSKKRIWIGTHDGTCLYRPETDDFKRYEPIASSIIETHDGKIVCGGKQLYYYDEKSDNFILVQRKDSEYIISLAVDEQNRIFVATNNSIFYYDSSFTKTTQINPSYFSDFLTGFDGIIPLYFDSKGLLWIGRNGKGVMNINLTTGESKIYHPEQISDGTVRCITEDDMHRIWLGTEKGVTIIHPDENIEILQQNFVDKNKLNDNAIYTILCDRDGNIWIGTYFGGINILLRKNEQFDWIEPGYNSTNLKGKAVRKIIEPQKNILWIATEDGGLNIFNTETNDITVFDHIPILGHNIHDILYDEQKNSMWIGTFRNGLFLYNLPTRQWQQYLPENAEGLPSDAIFSIKKQRNGTIWIATTQGLRYYDVEKNTFCTVNHNKLDIDFIYCLYIDSDDNVWAGTRNNGLFRIDNKSKEIVGWSTPTLKDYYITYLYQDSNQNIWIGTNNNGLQYIEPTGMQVRSLSPELSLSKNTICSIIEDQSKQLWIGTGQGLYRLNKTRNDIIRYTEEDGLPTNQFNFSSAIHAQNGLYYFGSVNGLISFDPTHMKNERKTFEVHLTQLIIDNQILTANSPDSPLTTEIDNMESITLSYDQSRSFSIEYAAISLGNTSSISYQIRLLGIDDTWHNIGQERKFVGSNLSSGTYTLQIRANNSNMGWEKEAIKEIKLIIQPPFYLSYPAYIIYFILFALAIYFTHHIFSIRLKEKNEVRIANMEKEKLEELNKIKLDFFTSVSHELKTPLSLIMAPLKYISQHYPLATEASEKLDVAIKNTDKMVGLIDELVTFNKVESGNFQFYIQQGNPLEFIESITRTFKESAAEKQIQLFTHCENNGETVWFSPSYVERIMNNLLSNALKFTSAGGKIFVNASIIDNADKCTYLHIEVRDTGIGIAKEELENIFNKYYQTKRGHNKNNKGWGLGLALVKKLAEVHKGNVSVESSIGQGSTFTVNLNVSEKAFDAKDRINADKAEVSLNQYEFTTPMLVNANVTSHVPNEKTELQFSILLVEDNTELLCFLSEIFAPKYNIFTAENGKDALNVVTDNPIDLVISDIMMPVMDGNTLCQKLKNNISSSHIPVILLTAKNDAKDIAEGYESGADAYVQKPFDPQILELQVNNILKNRQILREKMVDNQNSDNIESVSLSKFDKEFINKINDLIEKNMDNDEFSIADITSSLSISRSLLHIKMKSLLNISTGDYIRKRRLNKACSLLKEGYNVSETAYHTGFADPNYFSKAFKKEFGVSPTEYLNNNHKQ</sequence>
<keyword evidence="13" id="KW-0472">Membrane</keyword>
<accession>A0A7G1I3C6</accession>
<dbReference type="RefSeq" id="WP_200755202.1">
    <property type="nucleotide sequence ID" value="NZ_AP023322.1"/>
</dbReference>
<dbReference type="InterPro" id="IPR011123">
    <property type="entry name" value="Y_Y_Y"/>
</dbReference>
<dbReference type="InterPro" id="IPR004358">
    <property type="entry name" value="Sig_transdc_His_kin-like_C"/>
</dbReference>
<evidence type="ECO:0000259" key="15">
    <source>
        <dbReference type="PROSITE" id="PS01124"/>
    </source>
</evidence>
<keyword evidence="10" id="KW-0238">DNA-binding</keyword>
<dbReference type="Gene3D" id="2.130.10.10">
    <property type="entry name" value="YVTN repeat-like/Quinoprotein amine dehydrogenase"/>
    <property type="match status" value="2"/>
</dbReference>
<keyword evidence="3 12" id="KW-0597">Phosphoprotein</keyword>
<dbReference type="SUPFAM" id="SSF63829">
    <property type="entry name" value="Calcium-dependent phosphotriesterase"/>
    <property type="match status" value="3"/>
</dbReference>
<keyword evidence="14" id="KW-0732">Signal</keyword>
<dbReference type="FunFam" id="3.30.565.10:FF:000037">
    <property type="entry name" value="Hybrid sensor histidine kinase/response regulator"/>
    <property type="match status" value="1"/>
</dbReference>
<evidence type="ECO:0000256" key="14">
    <source>
        <dbReference type="SAM" id="SignalP"/>
    </source>
</evidence>
<evidence type="ECO:0000256" key="4">
    <source>
        <dbReference type="ARBA" id="ARBA00022679"/>
    </source>
</evidence>
<dbReference type="Pfam" id="PF12833">
    <property type="entry name" value="HTH_18"/>
    <property type="match status" value="1"/>
</dbReference>
<dbReference type="PROSITE" id="PS00041">
    <property type="entry name" value="HTH_ARAC_FAMILY_1"/>
    <property type="match status" value="1"/>
</dbReference>
<keyword evidence="13" id="KW-1133">Transmembrane helix</keyword>
<dbReference type="Gene3D" id="1.10.10.60">
    <property type="entry name" value="Homeodomain-like"/>
    <property type="match status" value="2"/>
</dbReference>
<dbReference type="PANTHER" id="PTHR43547">
    <property type="entry name" value="TWO-COMPONENT HISTIDINE KINASE"/>
    <property type="match status" value="1"/>
</dbReference>
<evidence type="ECO:0000313" key="18">
    <source>
        <dbReference type="EMBL" id="BCI64838.1"/>
    </source>
</evidence>
<evidence type="ECO:0000256" key="1">
    <source>
        <dbReference type="ARBA" id="ARBA00000085"/>
    </source>
</evidence>
<feature type="signal peptide" evidence="14">
    <location>
        <begin position="1"/>
        <end position="23"/>
    </location>
</feature>
<dbReference type="InterPro" id="IPR003594">
    <property type="entry name" value="HATPase_dom"/>
</dbReference>
<evidence type="ECO:0000259" key="17">
    <source>
        <dbReference type="PROSITE" id="PS50110"/>
    </source>
</evidence>
<protein>
    <recommendedName>
        <fullName evidence="2">histidine kinase</fullName>
        <ecNumber evidence="2">2.7.13.3</ecNumber>
    </recommendedName>
</protein>
<feature type="transmembrane region" description="Helical" evidence="13">
    <location>
        <begin position="764"/>
        <end position="784"/>
    </location>
</feature>
<dbReference type="SUPFAM" id="SSF52172">
    <property type="entry name" value="CheY-like"/>
    <property type="match status" value="1"/>
</dbReference>
<dbReference type="Proteomes" id="UP000594042">
    <property type="component" value="Chromosome"/>
</dbReference>
<dbReference type="InterPro" id="IPR018062">
    <property type="entry name" value="HTH_AraC-typ_CS"/>
</dbReference>
<dbReference type="InterPro" id="IPR011006">
    <property type="entry name" value="CheY-like_superfamily"/>
</dbReference>
<dbReference type="InterPro" id="IPR013783">
    <property type="entry name" value="Ig-like_fold"/>
</dbReference>
<keyword evidence="13" id="KW-0812">Transmembrane</keyword>
<name>A0A7G1I3C6_9BACT</name>
<dbReference type="GO" id="GO:0000155">
    <property type="term" value="F:phosphorelay sensor kinase activity"/>
    <property type="evidence" value="ECO:0007669"/>
    <property type="project" value="InterPro"/>
</dbReference>
<dbReference type="Pfam" id="PF07494">
    <property type="entry name" value="Reg_prop"/>
    <property type="match status" value="5"/>
</dbReference>
<evidence type="ECO:0000259" key="16">
    <source>
        <dbReference type="PROSITE" id="PS50109"/>
    </source>
</evidence>
<dbReference type="GO" id="GO:0043565">
    <property type="term" value="F:sequence-specific DNA binding"/>
    <property type="evidence" value="ECO:0007669"/>
    <property type="project" value="InterPro"/>
</dbReference>
<evidence type="ECO:0000256" key="12">
    <source>
        <dbReference type="PROSITE-ProRule" id="PRU00169"/>
    </source>
</evidence>
<dbReference type="PROSITE" id="PS50109">
    <property type="entry name" value="HIS_KIN"/>
    <property type="match status" value="1"/>
</dbReference>
<keyword evidence="11" id="KW-0804">Transcription</keyword>
<dbReference type="InterPro" id="IPR003661">
    <property type="entry name" value="HisK_dim/P_dom"/>
</dbReference>
<dbReference type="Pfam" id="PF00512">
    <property type="entry name" value="HisKA"/>
    <property type="match status" value="1"/>
</dbReference>
<feature type="chain" id="PRO_5028802795" description="histidine kinase" evidence="14">
    <location>
        <begin position="24"/>
        <end position="1341"/>
    </location>
</feature>
<gene>
    <name evidence="18" type="ORF">Cop2CBH44_31910</name>
</gene>
<keyword evidence="4" id="KW-0808">Transferase</keyword>
<dbReference type="KEGG" id="copr:Cop2CBH44_31910"/>
<keyword evidence="9" id="KW-0805">Transcription regulation</keyword>
<organism evidence="18 19">
    <name type="scientific">Coprobacter secundus subsp. similis</name>
    <dbReference type="NCBI Taxonomy" id="2751153"/>
    <lineage>
        <taxon>Bacteria</taxon>
        <taxon>Pseudomonadati</taxon>
        <taxon>Bacteroidota</taxon>
        <taxon>Bacteroidia</taxon>
        <taxon>Bacteroidales</taxon>
        <taxon>Barnesiellaceae</taxon>
        <taxon>Coprobacter</taxon>
    </lineage>
</organism>
<dbReference type="InterPro" id="IPR005467">
    <property type="entry name" value="His_kinase_dom"/>
</dbReference>
<dbReference type="InterPro" id="IPR018060">
    <property type="entry name" value="HTH_AraC"/>
</dbReference>
<dbReference type="SUPFAM" id="SSF47384">
    <property type="entry name" value="Homodimeric domain of signal transducing histidine kinase"/>
    <property type="match status" value="1"/>
</dbReference>
<dbReference type="InterPro" id="IPR015943">
    <property type="entry name" value="WD40/YVTN_repeat-like_dom_sf"/>
</dbReference>
<dbReference type="GO" id="GO:0005524">
    <property type="term" value="F:ATP binding"/>
    <property type="evidence" value="ECO:0007669"/>
    <property type="project" value="UniProtKB-KW"/>
</dbReference>
<evidence type="ECO:0000256" key="5">
    <source>
        <dbReference type="ARBA" id="ARBA00022741"/>
    </source>
</evidence>
<dbReference type="PROSITE" id="PS01124">
    <property type="entry name" value="HTH_ARAC_FAMILY_2"/>
    <property type="match status" value="1"/>
</dbReference>
<evidence type="ECO:0000313" key="19">
    <source>
        <dbReference type="Proteomes" id="UP000594042"/>
    </source>
</evidence>
<evidence type="ECO:0000256" key="7">
    <source>
        <dbReference type="ARBA" id="ARBA00022840"/>
    </source>
</evidence>
<feature type="domain" description="Histidine kinase" evidence="16">
    <location>
        <begin position="822"/>
        <end position="1044"/>
    </location>
</feature>
<dbReference type="Pfam" id="PF00072">
    <property type="entry name" value="Response_reg"/>
    <property type="match status" value="1"/>
</dbReference>
<dbReference type="SMART" id="SM00342">
    <property type="entry name" value="HTH_ARAC"/>
    <property type="match status" value="1"/>
</dbReference>
<evidence type="ECO:0000256" key="2">
    <source>
        <dbReference type="ARBA" id="ARBA00012438"/>
    </source>
</evidence>
<dbReference type="PANTHER" id="PTHR43547:SF2">
    <property type="entry name" value="HYBRID SIGNAL TRANSDUCTION HISTIDINE KINASE C"/>
    <property type="match status" value="1"/>
</dbReference>
<dbReference type="SUPFAM" id="SSF46689">
    <property type="entry name" value="Homeodomain-like"/>
    <property type="match status" value="1"/>
</dbReference>
<dbReference type="Pfam" id="PF07495">
    <property type="entry name" value="Y_Y_Y"/>
    <property type="match status" value="1"/>
</dbReference>
<evidence type="ECO:0000256" key="9">
    <source>
        <dbReference type="ARBA" id="ARBA00023015"/>
    </source>
</evidence>
<dbReference type="InterPro" id="IPR001789">
    <property type="entry name" value="Sig_transdc_resp-reg_receiver"/>
</dbReference>
<reference evidence="19" key="1">
    <citation type="submission" date="2020-07" db="EMBL/GenBank/DDBJ databases">
        <title>Complete genome sequencing of Coprobacter sp. strain 2CBH44.</title>
        <authorList>
            <person name="Sakamoto M."/>
            <person name="Murakami T."/>
            <person name="Mori H."/>
        </authorList>
    </citation>
    <scope>NUCLEOTIDE SEQUENCE [LARGE SCALE GENOMIC DNA]</scope>
    <source>
        <strain evidence="19">2CBH44</strain>
    </source>
</reference>
<evidence type="ECO:0000256" key="11">
    <source>
        <dbReference type="ARBA" id="ARBA00023163"/>
    </source>
</evidence>
<evidence type="ECO:0000256" key="6">
    <source>
        <dbReference type="ARBA" id="ARBA00022777"/>
    </source>
</evidence>
<dbReference type="Gene3D" id="1.10.287.130">
    <property type="match status" value="1"/>
</dbReference>
<evidence type="ECO:0000256" key="8">
    <source>
        <dbReference type="ARBA" id="ARBA00023012"/>
    </source>
</evidence>
<keyword evidence="7" id="KW-0067">ATP-binding</keyword>
<dbReference type="InterPro" id="IPR036890">
    <property type="entry name" value="HATPase_C_sf"/>
</dbReference>
<comment type="catalytic activity">
    <reaction evidence="1">
        <text>ATP + protein L-histidine = ADP + protein N-phospho-L-histidine.</text>
        <dbReference type="EC" id="2.7.13.3"/>
    </reaction>
</comment>
<dbReference type="InterPro" id="IPR011110">
    <property type="entry name" value="Reg_prop"/>
</dbReference>
<dbReference type="Pfam" id="PF02518">
    <property type="entry name" value="HATPase_c"/>
    <property type="match status" value="1"/>
</dbReference>
<dbReference type="Gene3D" id="3.30.565.10">
    <property type="entry name" value="Histidine kinase-like ATPase, C-terminal domain"/>
    <property type="match status" value="1"/>
</dbReference>
<keyword evidence="5" id="KW-0547">Nucleotide-binding</keyword>
<keyword evidence="8" id="KW-0902">Two-component regulatory system</keyword>
<dbReference type="SMART" id="SM00388">
    <property type="entry name" value="HisKA"/>
    <property type="match status" value="1"/>
</dbReference>
<keyword evidence="19" id="KW-1185">Reference proteome</keyword>
<dbReference type="InterPro" id="IPR009057">
    <property type="entry name" value="Homeodomain-like_sf"/>
</dbReference>
<dbReference type="InterPro" id="IPR036097">
    <property type="entry name" value="HisK_dim/P_sf"/>
</dbReference>
<dbReference type="EMBL" id="AP023322">
    <property type="protein sequence ID" value="BCI64838.1"/>
    <property type="molecule type" value="Genomic_DNA"/>
</dbReference>